<sequence>MLDKLYPKDQIKNYLLIDFVLIVFLFYRVLRLDGALGLWSSLMLLLLFLVSFYFALWRRDGGLLAAVLSGLFVLAVLAVYIGPVILWFGFIFADLLGRSRSKGHIAIGSAGIALSFMFVFIIRMEPLLQISNAVYLPVMIIQTVYPIVIYIKEKSKSLQGELDAANEQIAKFIQQEERQRIARDLHDILGQTLMMIKLKSELAIKWVDKDTAQAKRELGDILATSRTAIKQVRELVSEMKFISLPGELEHSVELLRTAGIALYIEYHGKTPLLSSVEETMLSLCVREATTNIIKHSGAKHCTITLEVKEQSYVIHITDDGKGVAQQEGGNGIPSMVERMQILGGSFAICPSPAGGTVLSLKLPIHQHEKEDDS</sequence>
<evidence type="ECO:0000256" key="5">
    <source>
        <dbReference type="ARBA" id="ARBA00023012"/>
    </source>
</evidence>
<evidence type="ECO:0000256" key="3">
    <source>
        <dbReference type="ARBA" id="ARBA00022679"/>
    </source>
</evidence>
<dbReference type="KEGG" id="pvo:PVOR_20244"/>
<dbReference type="InterPro" id="IPR050482">
    <property type="entry name" value="Sensor_HK_TwoCompSys"/>
</dbReference>
<dbReference type="Proteomes" id="UP000003094">
    <property type="component" value="Unassembled WGS sequence"/>
</dbReference>
<comment type="caution">
    <text evidence="8">The sequence shown here is derived from an EMBL/GenBank/DDBJ whole genome shotgun (WGS) entry which is preliminary data.</text>
</comment>
<feature type="transmembrane region" description="Helical" evidence="6">
    <location>
        <begin position="36"/>
        <end position="56"/>
    </location>
</feature>
<dbReference type="Gene3D" id="1.20.5.1930">
    <property type="match status" value="1"/>
</dbReference>
<feature type="transmembrane region" description="Helical" evidence="6">
    <location>
        <begin position="63"/>
        <end position="92"/>
    </location>
</feature>
<proteinExistence type="predicted"/>
<dbReference type="Pfam" id="PF02518">
    <property type="entry name" value="HATPase_c"/>
    <property type="match status" value="1"/>
</dbReference>
<dbReference type="EMBL" id="ADHJ01000037">
    <property type="protein sequence ID" value="EFU39671.1"/>
    <property type="molecule type" value="Genomic_DNA"/>
</dbReference>
<feature type="transmembrane region" description="Helical" evidence="6">
    <location>
        <begin position="104"/>
        <end position="122"/>
    </location>
</feature>
<reference evidence="8 9" key="1">
    <citation type="journal article" date="2010" name="BMC Genomics">
        <title>Genome sequence of the pattern forming Paenibacillus vortex bacterium reveals potential for thriving in complex environments.</title>
        <authorList>
            <person name="Sirota-Madi A."/>
            <person name="Olender T."/>
            <person name="Helman Y."/>
            <person name="Ingham C."/>
            <person name="Brainis I."/>
            <person name="Roth D."/>
            <person name="Hagi E."/>
            <person name="Brodsky L."/>
            <person name="Leshkowitz D."/>
            <person name="Galatenko V."/>
            <person name="Nikolaev V."/>
            <person name="Mugasimangalam R.C."/>
            <person name="Bransburg-Zabary S."/>
            <person name="Gutnick D.L."/>
            <person name="Lancet D."/>
            <person name="Ben-Jacob E."/>
        </authorList>
    </citation>
    <scope>NUCLEOTIDE SEQUENCE [LARGE SCALE GENOMIC DNA]</scope>
    <source>
        <strain evidence="8 9">V453</strain>
    </source>
</reference>
<dbReference type="RefSeq" id="WP_006210872.1">
    <property type="nucleotide sequence ID" value="NZ_ADHJ01000037.1"/>
</dbReference>
<dbReference type="GO" id="GO:0000155">
    <property type="term" value="F:phosphorelay sensor kinase activity"/>
    <property type="evidence" value="ECO:0007669"/>
    <property type="project" value="InterPro"/>
</dbReference>
<protein>
    <recommendedName>
        <fullName evidence="2">histidine kinase</fullName>
        <ecNumber evidence="2">2.7.13.3</ecNumber>
    </recommendedName>
</protein>
<feature type="domain" description="Histidine kinase/HSP90-like ATPase" evidence="7">
    <location>
        <begin position="276"/>
        <end position="366"/>
    </location>
</feature>
<keyword evidence="6" id="KW-1133">Transmembrane helix</keyword>
<dbReference type="InterPro" id="IPR036890">
    <property type="entry name" value="HATPase_C_sf"/>
</dbReference>
<feature type="transmembrane region" description="Helical" evidence="6">
    <location>
        <begin position="134"/>
        <end position="151"/>
    </location>
</feature>
<dbReference type="Pfam" id="PF07730">
    <property type="entry name" value="HisKA_3"/>
    <property type="match status" value="1"/>
</dbReference>
<dbReference type="EC" id="2.7.13.3" evidence="2"/>
<gene>
    <name evidence="8" type="ORF">PVOR_20244</name>
</gene>
<comment type="catalytic activity">
    <reaction evidence="1">
        <text>ATP + protein L-histidine = ADP + protein N-phospho-L-histidine.</text>
        <dbReference type="EC" id="2.7.13.3"/>
    </reaction>
</comment>
<organism evidence="8 9">
    <name type="scientific">Paenibacillus vortex V453</name>
    <dbReference type="NCBI Taxonomy" id="715225"/>
    <lineage>
        <taxon>Bacteria</taxon>
        <taxon>Bacillati</taxon>
        <taxon>Bacillota</taxon>
        <taxon>Bacilli</taxon>
        <taxon>Bacillales</taxon>
        <taxon>Paenibacillaceae</taxon>
        <taxon>Paenibacillus</taxon>
    </lineage>
</organism>
<name>A0A2R9SQR0_9BACL</name>
<keyword evidence="6" id="KW-0812">Transmembrane</keyword>
<dbReference type="AlphaFoldDB" id="A0A2R9SQR0"/>
<dbReference type="SUPFAM" id="SSF55874">
    <property type="entry name" value="ATPase domain of HSP90 chaperone/DNA topoisomerase II/histidine kinase"/>
    <property type="match status" value="1"/>
</dbReference>
<dbReference type="GO" id="GO:0016020">
    <property type="term" value="C:membrane"/>
    <property type="evidence" value="ECO:0007669"/>
    <property type="project" value="InterPro"/>
</dbReference>
<dbReference type="CDD" id="cd16917">
    <property type="entry name" value="HATPase_UhpB-NarQ-NarX-like"/>
    <property type="match status" value="1"/>
</dbReference>
<keyword evidence="9" id="KW-1185">Reference proteome</keyword>
<dbReference type="InterPro" id="IPR011712">
    <property type="entry name" value="Sig_transdc_His_kin_sub3_dim/P"/>
</dbReference>
<evidence type="ECO:0000259" key="7">
    <source>
        <dbReference type="SMART" id="SM00387"/>
    </source>
</evidence>
<evidence type="ECO:0000313" key="9">
    <source>
        <dbReference type="Proteomes" id="UP000003094"/>
    </source>
</evidence>
<keyword evidence="4 8" id="KW-0418">Kinase</keyword>
<evidence type="ECO:0000313" key="8">
    <source>
        <dbReference type="EMBL" id="EFU39671.1"/>
    </source>
</evidence>
<evidence type="ECO:0000256" key="1">
    <source>
        <dbReference type="ARBA" id="ARBA00000085"/>
    </source>
</evidence>
<feature type="transmembrane region" description="Helical" evidence="6">
    <location>
        <begin position="12"/>
        <end position="30"/>
    </location>
</feature>
<dbReference type="GO" id="GO:0046983">
    <property type="term" value="F:protein dimerization activity"/>
    <property type="evidence" value="ECO:0007669"/>
    <property type="project" value="InterPro"/>
</dbReference>
<evidence type="ECO:0000256" key="4">
    <source>
        <dbReference type="ARBA" id="ARBA00022777"/>
    </source>
</evidence>
<evidence type="ECO:0000256" key="6">
    <source>
        <dbReference type="SAM" id="Phobius"/>
    </source>
</evidence>
<dbReference type="InterPro" id="IPR003594">
    <property type="entry name" value="HATPase_dom"/>
</dbReference>
<keyword evidence="5" id="KW-0902">Two-component regulatory system</keyword>
<dbReference type="SMART" id="SM00387">
    <property type="entry name" value="HATPase_c"/>
    <property type="match status" value="1"/>
</dbReference>
<evidence type="ECO:0000256" key="2">
    <source>
        <dbReference type="ARBA" id="ARBA00012438"/>
    </source>
</evidence>
<dbReference type="PANTHER" id="PTHR24421:SF63">
    <property type="entry name" value="SENSOR HISTIDINE KINASE DESK"/>
    <property type="match status" value="1"/>
</dbReference>
<keyword evidence="6" id="KW-0472">Membrane</keyword>
<dbReference type="PANTHER" id="PTHR24421">
    <property type="entry name" value="NITRATE/NITRITE SENSOR PROTEIN NARX-RELATED"/>
    <property type="match status" value="1"/>
</dbReference>
<keyword evidence="3" id="KW-0808">Transferase</keyword>
<accession>A0A2R9SQR0</accession>
<dbReference type="Gene3D" id="3.30.565.10">
    <property type="entry name" value="Histidine kinase-like ATPase, C-terminal domain"/>
    <property type="match status" value="1"/>
</dbReference>